<evidence type="ECO:0000256" key="8">
    <source>
        <dbReference type="SAM" id="Coils"/>
    </source>
</evidence>
<keyword evidence="6" id="KW-0137">Centromere</keyword>
<evidence type="ECO:0000256" key="2">
    <source>
        <dbReference type="ARBA" id="ARBA00004629"/>
    </source>
</evidence>
<reference evidence="11" key="1">
    <citation type="journal article" date="2014" name="Genome Announc.">
        <title>Draft genome sequence of Rhodosporidium toruloides CECT1137, an oleaginous yeast of biotechnological interest.</title>
        <authorList>
            <person name="Morin N."/>
            <person name="Calcas X."/>
            <person name="Devillers H."/>
            <person name="Durrens P."/>
            <person name="Sherman D.J."/>
            <person name="Nicaud J.-M."/>
            <person name="Neuveglise C."/>
        </authorList>
    </citation>
    <scope>NUCLEOTIDE SEQUENCE</scope>
    <source>
        <strain evidence="11">CECT1137</strain>
    </source>
</reference>
<organism evidence="11">
    <name type="scientific">Rhodotorula toruloides</name>
    <name type="common">Yeast</name>
    <name type="synonym">Rhodosporidium toruloides</name>
    <dbReference type="NCBI Taxonomy" id="5286"/>
    <lineage>
        <taxon>Eukaryota</taxon>
        <taxon>Fungi</taxon>
        <taxon>Dikarya</taxon>
        <taxon>Basidiomycota</taxon>
        <taxon>Pucciniomycotina</taxon>
        <taxon>Microbotryomycetes</taxon>
        <taxon>Sporidiobolales</taxon>
        <taxon>Sporidiobolaceae</taxon>
        <taxon>Rhodotorula</taxon>
    </lineage>
</organism>
<feature type="coiled-coil region" evidence="8">
    <location>
        <begin position="128"/>
        <end position="169"/>
    </location>
</feature>
<keyword evidence="5" id="KW-0539">Nucleus</keyword>
<evidence type="ECO:0000256" key="5">
    <source>
        <dbReference type="ARBA" id="ARBA00023242"/>
    </source>
</evidence>
<keyword evidence="8" id="KW-0175">Coiled coil</keyword>
<dbReference type="GO" id="GO:0005634">
    <property type="term" value="C:nucleus"/>
    <property type="evidence" value="ECO:0007669"/>
    <property type="project" value="UniProtKB-SubCell"/>
</dbReference>
<keyword evidence="4" id="KW-0995">Kinetochore</keyword>
<sequence>MDSSQLAANGHDPIDDAHDSAASTRLTTALSLNSQLKSQLSTAQIALLTHRRARELAKEREEGDEDPRERERRLWERIQALRAEVDGQVGRKAVKDRVVEGLDNALLVSTHLRDTSLSAESSARQAALTALLNQRDNLSLELLRLRSDINKLALERLKLRKKLISLNRQNAAHTTTLLSSQTLPSSLLASLPPPLRAYYTKLQQDTSILTTRLSILRNVFQLLVHESGVPLALPSTFTDVAELLRPPRAGEDEEEEEEEELTPGKLVRLMLLAGDGSMDEADVPPPLRLHEGEGEAGWREKLPEDVRRELEQWERERERGGGGGKRRKVE</sequence>
<evidence type="ECO:0000256" key="1">
    <source>
        <dbReference type="ARBA" id="ARBA00004123"/>
    </source>
</evidence>
<evidence type="ECO:0000313" key="11">
    <source>
        <dbReference type="EMBL" id="CDR48548.1"/>
    </source>
</evidence>
<gene>
    <name evidence="11" type="ORF">RHTO0S_18e02520g</name>
</gene>
<feature type="domain" description="Centromere protein H C-terminal" evidence="10">
    <location>
        <begin position="30"/>
        <end position="229"/>
    </location>
</feature>
<dbReference type="Pfam" id="PF05837">
    <property type="entry name" value="CENP-H"/>
    <property type="match status" value="1"/>
</dbReference>
<accession>A0A061BEZ5</accession>
<keyword evidence="3" id="KW-0158">Chromosome</keyword>
<evidence type="ECO:0000256" key="7">
    <source>
        <dbReference type="ARBA" id="ARBA00025735"/>
    </source>
</evidence>
<dbReference type="AlphaFoldDB" id="A0A061BEZ5"/>
<feature type="region of interest" description="Disordered" evidence="9">
    <location>
        <begin position="311"/>
        <end position="330"/>
    </location>
</feature>
<evidence type="ECO:0000256" key="4">
    <source>
        <dbReference type="ARBA" id="ARBA00022838"/>
    </source>
</evidence>
<feature type="compositionally biased region" description="Basic and acidic residues" evidence="9">
    <location>
        <begin position="288"/>
        <end position="303"/>
    </location>
</feature>
<dbReference type="OrthoDB" id="2528100at2759"/>
<protein>
    <submittedName>
        <fullName evidence="11">RHTO0S18e02520g1_1</fullName>
    </submittedName>
</protein>
<comment type="subcellular location">
    <subcellularLocation>
        <location evidence="2">Chromosome</location>
        <location evidence="2">Centromere</location>
        <location evidence="2">Kinetochore</location>
    </subcellularLocation>
    <subcellularLocation>
        <location evidence="1">Nucleus</location>
    </subcellularLocation>
</comment>
<dbReference type="GO" id="GO:0051382">
    <property type="term" value="P:kinetochore assembly"/>
    <property type="evidence" value="ECO:0007669"/>
    <property type="project" value="InterPro"/>
</dbReference>
<evidence type="ECO:0000259" key="10">
    <source>
        <dbReference type="Pfam" id="PF05837"/>
    </source>
</evidence>
<dbReference type="InterPro" id="IPR008426">
    <property type="entry name" value="CENP-H_C"/>
</dbReference>
<dbReference type="GO" id="GO:0000776">
    <property type="term" value="C:kinetochore"/>
    <property type="evidence" value="ECO:0007669"/>
    <property type="project" value="UniProtKB-KW"/>
</dbReference>
<evidence type="ECO:0000256" key="9">
    <source>
        <dbReference type="SAM" id="MobiDB-lite"/>
    </source>
</evidence>
<evidence type="ECO:0000256" key="3">
    <source>
        <dbReference type="ARBA" id="ARBA00022454"/>
    </source>
</evidence>
<feature type="region of interest" description="Disordered" evidence="9">
    <location>
        <begin position="271"/>
        <end position="303"/>
    </location>
</feature>
<evidence type="ECO:0000256" key="6">
    <source>
        <dbReference type="ARBA" id="ARBA00023328"/>
    </source>
</evidence>
<proteinExistence type="inferred from homology"/>
<feature type="compositionally biased region" description="Basic and acidic residues" evidence="9">
    <location>
        <begin position="311"/>
        <end position="320"/>
    </location>
</feature>
<name>A0A061BEZ5_RHOTO</name>
<comment type="similarity">
    <text evidence="7">Belongs to the CENP-H/MCM16 family.</text>
</comment>
<dbReference type="EMBL" id="LK052953">
    <property type="protein sequence ID" value="CDR48548.1"/>
    <property type="molecule type" value="Genomic_DNA"/>
</dbReference>